<name>A0A0U2U857_9CREN</name>
<feature type="transmembrane region" description="Helical" evidence="7">
    <location>
        <begin position="12"/>
        <end position="33"/>
    </location>
</feature>
<evidence type="ECO:0000256" key="5">
    <source>
        <dbReference type="ARBA" id="ARBA00023136"/>
    </source>
</evidence>
<keyword evidence="6" id="KW-0175">Coiled coil</keyword>
<keyword evidence="10" id="KW-1185">Reference proteome</keyword>
<keyword evidence="3 7" id="KW-0812">Transmembrane</keyword>
<dbReference type="PANTHER" id="PTHR35402:SF1">
    <property type="entry name" value="TYPE II SECRETION SYSTEM PROTEIN GSPF DOMAIN-CONTAINING PROTEIN"/>
    <property type="match status" value="1"/>
</dbReference>
<evidence type="ECO:0000259" key="8">
    <source>
        <dbReference type="Pfam" id="PF00482"/>
    </source>
</evidence>
<feature type="transmembrane region" description="Helical" evidence="7">
    <location>
        <begin position="53"/>
        <end position="75"/>
    </location>
</feature>
<dbReference type="Proteomes" id="UP000060778">
    <property type="component" value="Chromosome"/>
</dbReference>
<evidence type="ECO:0000256" key="4">
    <source>
        <dbReference type="ARBA" id="ARBA00022989"/>
    </source>
</evidence>
<feature type="domain" description="Type II secretion system protein GspF" evidence="8">
    <location>
        <begin position="90"/>
        <end position="214"/>
    </location>
</feature>
<dbReference type="AlphaFoldDB" id="A0A0U2U857"/>
<evidence type="ECO:0000313" key="9">
    <source>
        <dbReference type="EMBL" id="ALU12276.1"/>
    </source>
</evidence>
<dbReference type="EMBL" id="CP006867">
    <property type="protein sequence ID" value="ALU12276.1"/>
    <property type="molecule type" value="Genomic_DNA"/>
</dbReference>
<organism evidence="9 10">
    <name type="scientific">Ignicoccus islandicus DSM 13165</name>
    <dbReference type="NCBI Taxonomy" id="940295"/>
    <lineage>
        <taxon>Archaea</taxon>
        <taxon>Thermoproteota</taxon>
        <taxon>Thermoprotei</taxon>
        <taxon>Desulfurococcales</taxon>
        <taxon>Desulfurococcaceae</taxon>
        <taxon>Ignicoccus</taxon>
    </lineage>
</organism>
<dbReference type="GO" id="GO:0005886">
    <property type="term" value="C:plasma membrane"/>
    <property type="evidence" value="ECO:0007669"/>
    <property type="project" value="UniProtKB-SubCell"/>
</dbReference>
<keyword evidence="4 7" id="KW-1133">Transmembrane helix</keyword>
<keyword evidence="2" id="KW-1003">Cell membrane</keyword>
<feature type="coiled-coil region" evidence="6">
    <location>
        <begin position="168"/>
        <end position="195"/>
    </location>
</feature>
<dbReference type="KEGG" id="iis:EYM_02020"/>
<feature type="transmembrane region" description="Helical" evidence="7">
    <location>
        <begin position="275"/>
        <end position="297"/>
    </location>
</feature>
<sequence>MVIPLVKMEKQEIMLMAVTPVLGIVLMIITYVPPGEKVFEALPRIYLPYNPDTLRSITIGILTILAGPALAYYLYMKRIESIISNTPLMLQDIAVTVRSGTKVYASFVEISDRDYGALTPFIRRIASLIYLLGLDMLDALRLVLNDLPKETRKYFYFIEEAYESGGRAVEVLDKASELARRIMEFEEEREKTLKSQGFIILFSVVIFVATAAILYYLAVQMYASSVEVNKKLGEQQLQPIDPLEVLGYVYYMSISLSLFAGIATGKIVKGTIAAGLFYSILVLILSLGIVLALPVVIPPYPQEAVTAQATGAFPQT</sequence>
<dbReference type="STRING" id="940295.EYM_02020"/>
<protein>
    <recommendedName>
        <fullName evidence="8">Type II secretion system protein GspF domain-containing protein</fullName>
    </recommendedName>
</protein>
<dbReference type="Pfam" id="PF00482">
    <property type="entry name" value="T2SSF"/>
    <property type="match status" value="1"/>
</dbReference>
<proteinExistence type="predicted"/>
<dbReference type="InterPro" id="IPR018076">
    <property type="entry name" value="T2SS_GspF_dom"/>
</dbReference>
<dbReference type="PANTHER" id="PTHR35402">
    <property type="entry name" value="INTEGRAL MEMBRANE PROTEIN-RELATED"/>
    <property type="match status" value="1"/>
</dbReference>
<evidence type="ECO:0000256" key="1">
    <source>
        <dbReference type="ARBA" id="ARBA00004651"/>
    </source>
</evidence>
<comment type="subcellular location">
    <subcellularLocation>
        <location evidence="1">Cell membrane</location>
        <topology evidence="1">Multi-pass membrane protein</topology>
    </subcellularLocation>
</comment>
<evidence type="ECO:0000313" key="10">
    <source>
        <dbReference type="Proteomes" id="UP000060778"/>
    </source>
</evidence>
<evidence type="ECO:0000256" key="7">
    <source>
        <dbReference type="SAM" id="Phobius"/>
    </source>
</evidence>
<feature type="transmembrane region" description="Helical" evidence="7">
    <location>
        <begin position="198"/>
        <end position="218"/>
    </location>
</feature>
<dbReference type="InterPro" id="IPR056569">
    <property type="entry name" value="ArlJ-like"/>
</dbReference>
<feature type="transmembrane region" description="Helical" evidence="7">
    <location>
        <begin position="248"/>
        <end position="268"/>
    </location>
</feature>
<gene>
    <name evidence="9" type="ORF">EYM_02020</name>
</gene>
<evidence type="ECO:0000256" key="2">
    <source>
        <dbReference type="ARBA" id="ARBA00022475"/>
    </source>
</evidence>
<keyword evidence="5 7" id="KW-0472">Membrane</keyword>
<evidence type="ECO:0000256" key="6">
    <source>
        <dbReference type="SAM" id="Coils"/>
    </source>
</evidence>
<accession>A0A0U2U857</accession>
<evidence type="ECO:0000256" key="3">
    <source>
        <dbReference type="ARBA" id="ARBA00022692"/>
    </source>
</evidence>
<reference evidence="9 10" key="1">
    <citation type="submission" date="2013-11" db="EMBL/GenBank/DDBJ databases">
        <title>Comparative genomics of Ignicoccus.</title>
        <authorList>
            <person name="Podar M."/>
        </authorList>
    </citation>
    <scope>NUCLEOTIDE SEQUENCE [LARGE SCALE GENOMIC DNA]</scope>
    <source>
        <strain evidence="9 10">DSM 13165</strain>
    </source>
</reference>